<dbReference type="PANTHER" id="PTHR30390">
    <property type="entry name" value="SEDOHEPTULOSE 7-PHOSPHATE ISOMERASE / DNAA INITIATOR-ASSOCIATING FACTOR FOR REPLICATION INITIATION"/>
    <property type="match status" value="1"/>
</dbReference>
<dbReference type="PANTHER" id="PTHR30390:SF7">
    <property type="entry name" value="PHOSPHOHEPTOSE ISOMERASE"/>
    <property type="match status" value="1"/>
</dbReference>
<protein>
    <recommendedName>
        <fullName evidence="1">SIS domain-containing protein</fullName>
    </recommendedName>
</protein>
<dbReference type="SUPFAM" id="SSF53697">
    <property type="entry name" value="SIS domain"/>
    <property type="match status" value="1"/>
</dbReference>
<dbReference type="InterPro" id="IPR046348">
    <property type="entry name" value="SIS_dom_sf"/>
</dbReference>
<proteinExistence type="predicted"/>
<dbReference type="InterPro" id="IPR050099">
    <property type="entry name" value="SIS_GmhA/DiaA_subfam"/>
</dbReference>
<evidence type="ECO:0000313" key="2">
    <source>
        <dbReference type="EMBL" id="SVE05872.1"/>
    </source>
</evidence>
<dbReference type="Gene3D" id="3.40.50.10490">
    <property type="entry name" value="Glucose-6-phosphate isomerase like protein, domain 1"/>
    <property type="match status" value="1"/>
</dbReference>
<dbReference type="AlphaFoldDB" id="A0A383ADT0"/>
<evidence type="ECO:0000259" key="1">
    <source>
        <dbReference type="PROSITE" id="PS51464"/>
    </source>
</evidence>
<name>A0A383ADT0_9ZZZZ</name>
<dbReference type="EMBL" id="UINC01191299">
    <property type="protein sequence ID" value="SVE05872.1"/>
    <property type="molecule type" value="Genomic_DNA"/>
</dbReference>
<dbReference type="GO" id="GO:1901135">
    <property type="term" value="P:carbohydrate derivative metabolic process"/>
    <property type="evidence" value="ECO:0007669"/>
    <property type="project" value="InterPro"/>
</dbReference>
<feature type="domain" description="SIS" evidence="1">
    <location>
        <begin position="1"/>
        <end position="105"/>
    </location>
</feature>
<dbReference type="GO" id="GO:0097367">
    <property type="term" value="F:carbohydrate derivative binding"/>
    <property type="evidence" value="ECO:0007669"/>
    <property type="project" value="InterPro"/>
</dbReference>
<organism evidence="2">
    <name type="scientific">marine metagenome</name>
    <dbReference type="NCBI Taxonomy" id="408172"/>
    <lineage>
        <taxon>unclassified sequences</taxon>
        <taxon>metagenomes</taxon>
        <taxon>ecological metagenomes</taxon>
    </lineage>
</organism>
<dbReference type="InterPro" id="IPR001347">
    <property type="entry name" value="SIS_dom"/>
</dbReference>
<sequence>MLTCFSNDYGYESWVEMALESYADSSDMVILISSSGSSKNIINGANKALSMKLPLITFSGFSSDNLLRKLGDINFWVDSSTYNIVESIHQMWMLSVVDYLIQEDL</sequence>
<accession>A0A383ADT0</accession>
<gene>
    <name evidence="2" type="ORF">METZ01_LOCUS458726</name>
</gene>
<dbReference type="PROSITE" id="PS51464">
    <property type="entry name" value="SIS"/>
    <property type="match status" value="1"/>
</dbReference>
<reference evidence="2" key="1">
    <citation type="submission" date="2018-05" db="EMBL/GenBank/DDBJ databases">
        <authorList>
            <person name="Lanie J.A."/>
            <person name="Ng W.-L."/>
            <person name="Kazmierczak K.M."/>
            <person name="Andrzejewski T.M."/>
            <person name="Davidsen T.M."/>
            <person name="Wayne K.J."/>
            <person name="Tettelin H."/>
            <person name="Glass J.I."/>
            <person name="Rusch D."/>
            <person name="Podicherti R."/>
            <person name="Tsui H.-C.T."/>
            <person name="Winkler M.E."/>
        </authorList>
    </citation>
    <scope>NUCLEOTIDE SEQUENCE</scope>
</reference>